<keyword evidence="4" id="KW-1185">Reference proteome</keyword>
<dbReference type="CDD" id="cd03011">
    <property type="entry name" value="TlpA_like_ScsD_MtbDsbE"/>
    <property type="match status" value="1"/>
</dbReference>
<dbReference type="InterPro" id="IPR036249">
    <property type="entry name" value="Thioredoxin-like_sf"/>
</dbReference>
<dbReference type="InterPro" id="IPR013766">
    <property type="entry name" value="Thioredoxin_domain"/>
</dbReference>
<organism evidence="3 4">
    <name type="scientific">Candidatus Venteria ishoeyi</name>
    <dbReference type="NCBI Taxonomy" id="1899563"/>
    <lineage>
        <taxon>Bacteria</taxon>
        <taxon>Pseudomonadati</taxon>
        <taxon>Pseudomonadota</taxon>
        <taxon>Gammaproteobacteria</taxon>
        <taxon>Thiotrichales</taxon>
        <taxon>Thiotrichaceae</taxon>
        <taxon>Venteria</taxon>
    </lineage>
</organism>
<dbReference type="PROSITE" id="PS51352">
    <property type="entry name" value="THIOREDOXIN_2"/>
    <property type="match status" value="1"/>
</dbReference>
<proteinExistence type="predicted"/>
<dbReference type="InterPro" id="IPR050553">
    <property type="entry name" value="Thioredoxin_ResA/DsbE_sf"/>
</dbReference>
<name>A0A1H6FEX1_9GAMM</name>
<evidence type="ECO:0000256" key="1">
    <source>
        <dbReference type="SAM" id="Phobius"/>
    </source>
</evidence>
<dbReference type="Gene3D" id="3.40.30.10">
    <property type="entry name" value="Glutaredoxin"/>
    <property type="match status" value="1"/>
</dbReference>
<sequence>MSEQTETAASSAQEPQKTTKKPLKRRILGWAIEILILLVIIIGIRSYMLKDAISGEAPVFSGQFLDGPSMNLRDYRGKPVLVYFWAPWCPICGLMDGTIENLAKDYPVITVAYQGGDNAAIRAHLQKEGLQMPVLVDDAGKLGSAYGVQGIPNSFILDSQGQVRFIEPGLTSSWGLRARLWLAGF</sequence>
<dbReference type="Proteomes" id="UP000236724">
    <property type="component" value="Unassembled WGS sequence"/>
</dbReference>
<dbReference type="Pfam" id="PF00578">
    <property type="entry name" value="AhpC-TSA"/>
    <property type="match status" value="1"/>
</dbReference>
<dbReference type="GO" id="GO:0016209">
    <property type="term" value="F:antioxidant activity"/>
    <property type="evidence" value="ECO:0007669"/>
    <property type="project" value="InterPro"/>
</dbReference>
<evidence type="ECO:0000259" key="2">
    <source>
        <dbReference type="PROSITE" id="PS51352"/>
    </source>
</evidence>
<protein>
    <submittedName>
        <fullName evidence="3">Thiol-disulfide oxidoreductase ResA</fullName>
    </submittedName>
</protein>
<dbReference type="GO" id="GO:0016491">
    <property type="term" value="F:oxidoreductase activity"/>
    <property type="evidence" value="ECO:0007669"/>
    <property type="project" value="InterPro"/>
</dbReference>
<feature type="domain" description="Thioredoxin" evidence="2">
    <location>
        <begin position="51"/>
        <end position="185"/>
    </location>
</feature>
<keyword evidence="1" id="KW-0472">Membrane</keyword>
<accession>A0A1H6FEX1</accession>
<keyword evidence="1" id="KW-0812">Transmembrane</keyword>
<dbReference type="EMBL" id="FMSV02000539">
    <property type="protein sequence ID" value="SEH07716.1"/>
    <property type="molecule type" value="Genomic_DNA"/>
</dbReference>
<dbReference type="AlphaFoldDB" id="A0A1H6FEX1"/>
<evidence type="ECO:0000313" key="4">
    <source>
        <dbReference type="Proteomes" id="UP000236724"/>
    </source>
</evidence>
<dbReference type="RefSeq" id="WP_177428570.1">
    <property type="nucleotide sequence ID" value="NZ_FMSV02000539.1"/>
</dbReference>
<dbReference type="SUPFAM" id="SSF52833">
    <property type="entry name" value="Thioredoxin-like"/>
    <property type="match status" value="1"/>
</dbReference>
<feature type="transmembrane region" description="Helical" evidence="1">
    <location>
        <begin position="27"/>
        <end position="48"/>
    </location>
</feature>
<reference evidence="3 4" key="1">
    <citation type="submission" date="2016-10" db="EMBL/GenBank/DDBJ databases">
        <authorList>
            <person name="de Groot N.N."/>
        </authorList>
    </citation>
    <scope>NUCLEOTIDE SEQUENCE [LARGE SCALE GENOMIC DNA]</scope>
    <source>
        <strain evidence="3">MBHS1</strain>
    </source>
</reference>
<keyword evidence="1" id="KW-1133">Transmembrane helix</keyword>
<evidence type="ECO:0000313" key="3">
    <source>
        <dbReference type="EMBL" id="SEH07716.1"/>
    </source>
</evidence>
<dbReference type="InterPro" id="IPR000866">
    <property type="entry name" value="AhpC/TSA"/>
</dbReference>
<dbReference type="PANTHER" id="PTHR42852">
    <property type="entry name" value="THIOL:DISULFIDE INTERCHANGE PROTEIN DSBE"/>
    <property type="match status" value="1"/>
</dbReference>
<gene>
    <name evidence="3" type="primary">resA_3</name>
    <name evidence="3" type="ORF">MBHS_03601</name>
</gene>
<dbReference type="PANTHER" id="PTHR42852:SF17">
    <property type="entry name" value="THIOREDOXIN-LIKE PROTEIN HI_1115"/>
    <property type="match status" value="1"/>
</dbReference>